<keyword evidence="4" id="KW-0249">Electron transport</keyword>
<dbReference type="PANTHER" id="PTHR36923:SF3">
    <property type="entry name" value="FERREDOXIN"/>
    <property type="match status" value="1"/>
</dbReference>
<evidence type="ECO:0000256" key="6">
    <source>
        <dbReference type="ARBA" id="ARBA00023014"/>
    </source>
</evidence>
<evidence type="ECO:0000256" key="4">
    <source>
        <dbReference type="ARBA" id="ARBA00022982"/>
    </source>
</evidence>
<accession>A0A846WS09</accession>
<dbReference type="AlphaFoldDB" id="A0A846WS09"/>
<organism evidence="8 9">
    <name type="scientific">Gordonia polyisoprenivorans</name>
    <dbReference type="NCBI Taxonomy" id="84595"/>
    <lineage>
        <taxon>Bacteria</taxon>
        <taxon>Bacillati</taxon>
        <taxon>Actinomycetota</taxon>
        <taxon>Actinomycetes</taxon>
        <taxon>Mycobacteriales</taxon>
        <taxon>Gordoniaceae</taxon>
        <taxon>Gordonia</taxon>
    </lineage>
</organism>
<keyword evidence="6" id="KW-0411">Iron-sulfur</keyword>
<proteinExistence type="predicted"/>
<name>A0A846WS09_9ACTN</name>
<evidence type="ECO:0000256" key="5">
    <source>
        <dbReference type="ARBA" id="ARBA00023004"/>
    </source>
</evidence>
<keyword evidence="3" id="KW-0479">Metal-binding</keyword>
<dbReference type="SUPFAM" id="SSF54862">
    <property type="entry name" value="4Fe-4S ferredoxins"/>
    <property type="match status" value="1"/>
</dbReference>
<sequence>MKVVLDVAKCTSLGNCEAVAPDYFEVGEDGDLQVLRHDVPDDQLDLVRQAVAACPTAALSLVEDE</sequence>
<dbReference type="GO" id="GO:0046872">
    <property type="term" value="F:metal ion binding"/>
    <property type="evidence" value="ECO:0007669"/>
    <property type="project" value="UniProtKB-KW"/>
</dbReference>
<dbReference type="InterPro" id="IPR051269">
    <property type="entry name" value="Fe-S_cluster_ET"/>
</dbReference>
<gene>
    <name evidence="8" type="ORF">HGA05_23140</name>
</gene>
<dbReference type="GO" id="GO:0051538">
    <property type="term" value="F:3 iron, 4 sulfur cluster binding"/>
    <property type="evidence" value="ECO:0007669"/>
    <property type="project" value="UniProtKB-KW"/>
</dbReference>
<comment type="cofactor">
    <cofactor evidence="1">
        <name>[3Fe-4S] cluster</name>
        <dbReference type="ChEBI" id="CHEBI:21137"/>
    </cofactor>
</comment>
<dbReference type="Pfam" id="PF13459">
    <property type="entry name" value="Fer4_15"/>
    <property type="match status" value="1"/>
</dbReference>
<keyword evidence="2" id="KW-0813">Transport</keyword>
<keyword evidence="5" id="KW-0408">Iron</keyword>
<comment type="caution">
    <text evidence="8">The sequence shown here is derived from an EMBL/GenBank/DDBJ whole genome shotgun (WGS) entry which is preliminary data.</text>
</comment>
<dbReference type="Proteomes" id="UP000563898">
    <property type="component" value="Unassembled WGS sequence"/>
</dbReference>
<evidence type="ECO:0000256" key="3">
    <source>
        <dbReference type="ARBA" id="ARBA00022723"/>
    </source>
</evidence>
<protein>
    <submittedName>
        <fullName evidence="8">Ferredoxin</fullName>
    </submittedName>
</protein>
<reference evidence="8 9" key="1">
    <citation type="submission" date="2020-04" db="EMBL/GenBank/DDBJ databases">
        <title>MicrobeNet Type strains.</title>
        <authorList>
            <person name="Nicholson A.C."/>
        </authorList>
    </citation>
    <scope>NUCLEOTIDE SEQUENCE [LARGE SCALE GENOMIC DNA]</scope>
    <source>
        <strain evidence="8 9">ATCC BAA-14</strain>
    </source>
</reference>
<keyword evidence="7" id="KW-0003">3Fe-4S</keyword>
<dbReference type="EMBL" id="JAAXPC010000018">
    <property type="protein sequence ID" value="NKY04468.1"/>
    <property type="molecule type" value="Genomic_DNA"/>
</dbReference>
<dbReference type="PANTHER" id="PTHR36923">
    <property type="entry name" value="FERREDOXIN"/>
    <property type="match status" value="1"/>
</dbReference>
<evidence type="ECO:0000256" key="2">
    <source>
        <dbReference type="ARBA" id="ARBA00022448"/>
    </source>
</evidence>
<evidence type="ECO:0000256" key="7">
    <source>
        <dbReference type="ARBA" id="ARBA00023291"/>
    </source>
</evidence>
<evidence type="ECO:0000256" key="1">
    <source>
        <dbReference type="ARBA" id="ARBA00001927"/>
    </source>
</evidence>
<evidence type="ECO:0000313" key="9">
    <source>
        <dbReference type="Proteomes" id="UP000563898"/>
    </source>
</evidence>
<dbReference type="Gene3D" id="3.30.70.20">
    <property type="match status" value="1"/>
</dbReference>
<evidence type="ECO:0000313" key="8">
    <source>
        <dbReference type="EMBL" id="NKY04468.1"/>
    </source>
</evidence>
<dbReference type="RefSeq" id="WP_006372215.1">
    <property type="nucleotide sequence ID" value="NZ_JAAXPC010000018.1"/>
</dbReference>